<dbReference type="AlphaFoldDB" id="A0A8H7Y6K3"/>
<organism evidence="1">
    <name type="scientific">Psilocybe cubensis</name>
    <name type="common">Psychedelic mushroom</name>
    <name type="synonym">Stropharia cubensis</name>
    <dbReference type="NCBI Taxonomy" id="181762"/>
    <lineage>
        <taxon>Eukaryota</taxon>
        <taxon>Fungi</taxon>
        <taxon>Dikarya</taxon>
        <taxon>Basidiomycota</taxon>
        <taxon>Agaricomycotina</taxon>
        <taxon>Agaricomycetes</taxon>
        <taxon>Agaricomycetidae</taxon>
        <taxon>Agaricales</taxon>
        <taxon>Agaricineae</taxon>
        <taxon>Strophariaceae</taxon>
        <taxon>Psilocybe</taxon>
    </lineage>
</organism>
<comment type="caution">
    <text evidence="1">The sequence shown here is derived from an EMBL/GenBank/DDBJ whole genome shotgun (WGS) entry which is preliminary data.</text>
</comment>
<sequence length="157" mass="17823">MPFSPPNSPEEINFNGIEAAAKTANAIDAAVALVMLSRGKLETVDTRLNIGITNKHPFGKLYQQEVDQKVFMPDIPQNCRLWQRKTGPMRKQHDTFSSNELHTKSLDSKEKVDASLDMDEQKLSEKIAAAKNSQVDNWVFFSVNLEKEKRNDYTKEP</sequence>
<proteinExistence type="predicted"/>
<gene>
    <name evidence="1" type="ORF">JR316_001273</name>
</gene>
<evidence type="ECO:0000313" key="1">
    <source>
        <dbReference type="EMBL" id="KAG5174611.1"/>
    </source>
</evidence>
<name>A0A8H7Y6K3_PSICU</name>
<reference evidence="1" key="1">
    <citation type="submission" date="2021-02" db="EMBL/GenBank/DDBJ databases">
        <title>Psilocybe cubensis genome.</title>
        <authorList>
            <person name="Mckernan K.J."/>
            <person name="Crawford S."/>
            <person name="Trippe A."/>
            <person name="Kane L.T."/>
            <person name="Mclaughlin S."/>
        </authorList>
    </citation>
    <scope>NUCLEOTIDE SEQUENCE [LARGE SCALE GENOMIC DNA]</scope>
    <source>
        <strain evidence="1">MGC-MH-2018</strain>
    </source>
</reference>
<accession>A0A8H7Y6K3</accession>
<dbReference type="EMBL" id="JAFIQS010000001">
    <property type="protein sequence ID" value="KAG5174611.1"/>
    <property type="molecule type" value="Genomic_DNA"/>
</dbReference>
<protein>
    <submittedName>
        <fullName evidence="1">Uncharacterized protein</fullName>
    </submittedName>
</protein>